<dbReference type="KEGG" id="cow:Calow_2242"/>
<dbReference type="Pfam" id="PF01797">
    <property type="entry name" value="Y1_Tnp"/>
    <property type="match status" value="1"/>
</dbReference>
<evidence type="ECO:0000313" key="2">
    <source>
        <dbReference type="EMBL" id="ADQ05741.1"/>
    </source>
</evidence>
<organism evidence="2 3">
    <name type="scientific">Caldicellulosiruptor owensensis (strain ATCC 700167 / DSM 13100 / OL)</name>
    <dbReference type="NCBI Taxonomy" id="632518"/>
    <lineage>
        <taxon>Bacteria</taxon>
        <taxon>Bacillati</taxon>
        <taxon>Bacillota</taxon>
        <taxon>Bacillota incertae sedis</taxon>
        <taxon>Caldicellulosiruptorales</taxon>
        <taxon>Caldicellulosiruptoraceae</taxon>
        <taxon>Caldicellulosiruptor</taxon>
    </lineage>
</organism>
<dbReference type="OrthoDB" id="9798161at2"/>
<evidence type="ECO:0000313" key="3">
    <source>
        <dbReference type="Proteomes" id="UP000006889"/>
    </source>
</evidence>
<dbReference type="PANTHER" id="PTHR33360">
    <property type="entry name" value="TRANSPOSASE FOR INSERTION SEQUENCE ELEMENT IS200"/>
    <property type="match status" value="1"/>
</dbReference>
<dbReference type="GO" id="GO:0004803">
    <property type="term" value="F:transposase activity"/>
    <property type="evidence" value="ECO:0007669"/>
    <property type="project" value="InterPro"/>
</dbReference>
<dbReference type="PANTHER" id="PTHR33360:SF2">
    <property type="entry name" value="TRANSPOSASE FOR INSERTION SEQUENCE ELEMENT IS200"/>
    <property type="match status" value="1"/>
</dbReference>
<evidence type="ECO:0000259" key="1">
    <source>
        <dbReference type="SMART" id="SM01321"/>
    </source>
</evidence>
<reference evidence="2 3" key="2">
    <citation type="journal article" date="2011" name="J. Bacteriol.">
        <title>Complete genome sequences for the anaerobic, extremely thermophilic plant biomass-degrading bacteria Caldicellulosiruptor hydrothermalis, Caldicellulosiruptor kristjanssonii, Caldicellulosiruptor kronotskyensis, Caldicellulosiruptor owensenis, and Caldicellulosiruptor lactoaceticus.</title>
        <authorList>
            <person name="Blumer-Schuette S.E."/>
            <person name="Ozdemir I."/>
            <person name="Mistry D."/>
            <person name="Lucas S."/>
            <person name="Lapidus A."/>
            <person name="Cheng J.F."/>
            <person name="Goodwin L.A."/>
            <person name="Pitluck S."/>
            <person name="Land M.L."/>
            <person name="Hauser L.J."/>
            <person name="Woyke T."/>
            <person name="Mikhailova N."/>
            <person name="Pati A."/>
            <person name="Kyrpides N.C."/>
            <person name="Ivanova N."/>
            <person name="Detter J.C."/>
            <person name="Walston-Davenport K."/>
            <person name="Han S."/>
            <person name="Adams M.W."/>
            <person name="Kelly R.M."/>
        </authorList>
    </citation>
    <scope>NUCLEOTIDE SEQUENCE [LARGE SCALE GENOMIC DNA]</scope>
    <source>
        <strain evidence="3">ATCC 700167 / DSM 13100 / OL</strain>
    </source>
</reference>
<dbReference type="InterPro" id="IPR036515">
    <property type="entry name" value="Transposase_17_sf"/>
</dbReference>
<reference key="1">
    <citation type="submission" date="2010-09" db="EMBL/GenBank/DDBJ databases">
        <title>Complete sequence of Caldicellulosiruptor owensensis OL.</title>
        <authorList>
            <consortium name="US DOE Joint Genome Institute"/>
            <person name="Lucas S."/>
            <person name="Copeland A."/>
            <person name="Lapidus A."/>
            <person name="Cheng J.-F."/>
            <person name="Bruce D."/>
            <person name="Goodwin L."/>
            <person name="Pitluck S."/>
            <person name="Davenport K."/>
            <person name="Detter J.C."/>
            <person name="Han C."/>
            <person name="Tapia R."/>
            <person name="Land M."/>
            <person name="Hauser L."/>
            <person name="Chang Y.-J."/>
            <person name="Jeffries C."/>
            <person name="Kyrpides N."/>
            <person name="Ivanova N."/>
            <person name="Mikhailova N."/>
            <person name="Blumer-Schuette S.E."/>
            <person name="Kelly R.M."/>
            <person name="Woyke T."/>
        </authorList>
    </citation>
    <scope>NUCLEOTIDE SEQUENCE</scope>
    <source>
        <strain>OL</strain>
    </source>
</reference>
<dbReference type="AlphaFoldDB" id="E4Q761"/>
<protein>
    <submittedName>
        <fullName evidence="2">Transposase IS200-family protein</fullName>
    </submittedName>
</protein>
<dbReference type="HOGENOM" id="CLU_101320_2_0_9"/>
<dbReference type="NCBIfam" id="NF033573">
    <property type="entry name" value="transpos_IS200"/>
    <property type="match status" value="1"/>
</dbReference>
<dbReference type="SMART" id="SM01321">
    <property type="entry name" value="Y1_Tnp"/>
    <property type="match status" value="1"/>
</dbReference>
<dbReference type="SUPFAM" id="SSF143422">
    <property type="entry name" value="Transposase IS200-like"/>
    <property type="match status" value="1"/>
</dbReference>
<feature type="domain" description="Transposase IS200-like" evidence="1">
    <location>
        <begin position="10"/>
        <end position="126"/>
    </location>
</feature>
<dbReference type="eggNOG" id="COG1943">
    <property type="taxonomic scope" value="Bacteria"/>
</dbReference>
<accession>E4Q761</accession>
<dbReference type="InterPro" id="IPR002686">
    <property type="entry name" value="Transposase_17"/>
</dbReference>
<keyword evidence="3" id="KW-1185">Reference proteome</keyword>
<sequence>MQLRKTRWSLYNLNYHFVWITKYRKKILVDRVREEFEKLIFEIAKNHGIEILSLSVQPDHVHLFVSAPPRLSPAQIANLFKGVSSKKLLEKFPRLRTGEGLWSRTYYVGSAGTVSEETIRRYIEECQDI</sequence>
<name>E4Q761_CALOW</name>
<dbReference type="GO" id="GO:0006313">
    <property type="term" value="P:DNA transposition"/>
    <property type="evidence" value="ECO:0007669"/>
    <property type="project" value="InterPro"/>
</dbReference>
<dbReference type="Gene3D" id="3.30.70.1290">
    <property type="entry name" value="Transposase IS200-like"/>
    <property type="match status" value="1"/>
</dbReference>
<dbReference type="GO" id="GO:0003677">
    <property type="term" value="F:DNA binding"/>
    <property type="evidence" value="ECO:0007669"/>
    <property type="project" value="InterPro"/>
</dbReference>
<proteinExistence type="predicted"/>
<dbReference type="Proteomes" id="UP000006889">
    <property type="component" value="Chromosome"/>
</dbReference>
<dbReference type="RefSeq" id="WP_013413058.1">
    <property type="nucleotide sequence ID" value="NC_014657.1"/>
</dbReference>
<gene>
    <name evidence="2" type="ordered locus">Calow_2242</name>
</gene>
<dbReference type="EMBL" id="CP002216">
    <property type="protein sequence ID" value="ADQ05741.1"/>
    <property type="molecule type" value="Genomic_DNA"/>
</dbReference>